<evidence type="ECO:0000259" key="4">
    <source>
        <dbReference type="Pfam" id="PF22596"/>
    </source>
</evidence>
<evidence type="ECO:0000256" key="1">
    <source>
        <dbReference type="ARBA" id="ARBA00022737"/>
    </source>
</evidence>
<accession>A0A5E7Q5S2</accession>
<gene>
    <name evidence="6" type="ORF">PS870_05781</name>
</gene>
<keyword evidence="1" id="KW-0677">Repeat</keyword>
<evidence type="ECO:0000259" key="3">
    <source>
        <dbReference type="Pfam" id="PF20148"/>
    </source>
</evidence>
<dbReference type="Pfam" id="PF20148">
    <property type="entry name" value="DUF6531"/>
    <property type="match status" value="1"/>
</dbReference>
<protein>
    <recommendedName>
        <fullName evidence="8">Type IV secretion protein Rhs</fullName>
    </recommendedName>
</protein>
<dbReference type="InterPro" id="IPR045351">
    <property type="entry name" value="DUF6531"/>
</dbReference>
<dbReference type="NCBIfam" id="TIGR01643">
    <property type="entry name" value="YD_repeat_2x"/>
    <property type="match status" value="8"/>
</dbReference>
<dbReference type="SUPFAM" id="SSF69304">
    <property type="entry name" value="Tricorn protease N-terminal domain"/>
    <property type="match status" value="1"/>
</dbReference>
<feature type="domain" description="Teneurin-like YD-shell" evidence="5">
    <location>
        <begin position="1127"/>
        <end position="1428"/>
    </location>
</feature>
<dbReference type="RefSeq" id="WP_154913735.1">
    <property type="nucleotide sequence ID" value="NZ_CABVIK010000025.1"/>
</dbReference>
<dbReference type="Gene3D" id="2.180.10.10">
    <property type="entry name" value="RHS repeat-associated core"/>
    <property type="match status" value="3"/>
</dbReference>
<reference evidence="6 7" key="1">
    <citation type="submission" date="2019-09" db="EMBL/GenBank/DDBJ databases">
        <authorList>
            <person name="Chandra G."/>
            <person name="Truman W A."/>
        </authorList>
    </citation>
    <scope>NUCLEOTIDE SEQUENCE [LARGE SCALE GENOMIC DNA]</scope>
    <source>
        <strain evidence="6">PS870</strain>
    </source>
</reference>
<dbReference type="Gene3D" id="3.90.210.10">
    <property type="entry name" value="Heat-Labile Enterotoxin, subunit A"/>
    <property type="match status" value="1"/>
</dbReference>
<evidence type="ECO:0008006" key="8">
    <source>
        <dbReference type="Google" id="ProtNLM"/>
    </source>
</evidence>
<feature type="domain" description="DUF6531" evidence="3">
    <location>
        <begin position="444"/>
        <end position="517"/>
    </location>
</feature>
<evidence type="ECO:0000256" key="2">
    <source>
        <dbReference type="SAM" id="MobiDB-lite"/>
    </source>
</evidence>
<dbReference type="SUPFAM" id="SSF56399">
    <property type="entry name" value="ADP-ribosylation"/>
    <property type="match status" value="1"/>
</dbReference>
<dbReference type="InterPro" id="IPR031325">
    <property type="entry name" value="RHS_repeat"/>
</dbReference>
<dbReference type="Pfam" id="PF22596">
    <property type="entry name" value="Scabin-like"/>
    <property type="match status" value="1"/>
</dbReference>
<feature type="domain" description="Teneurin-like YD-shell" evidence="5">
    <location>
        <begin position="617"/>
        <end position="758"/>
    </location>
</feature>
<feature type="region of interest" description="Disordered" evidence="2">
    <location>
        <begin position="1202"/>
        <end position="1222"/>
    </location>
</feature>
<evidence type="ECO:0000313" key="7">
    <source>
        <dbReference type="Proteomes" id="UP000349468"/>
    </source>
</evidence>
<name>A0A5E7Q5S2_PSEFL</name>
<dbReference type="InterPro" id="IPR056823">
    <property type="entry name" value="TEN-like_YD-shell"/>
</dbReference>
<feature type="domain" description="Pierisin-like" evidence="4">
    <location>
        <begin position="1494"/>
        <end position="1616"/>
    </location>
</feature>
<dbReference type="InterPro" id="IPR022385">
    <property type="entry name" value="Rhs_assc_core"/>
</dbReference>
<dbReference type="InterPro" id="IPR006530">
    <property type="entry name" value="YD"/>
</dbReference>
<dbReference type="NCBIfam" id="TIGR03696">
    <property type="entry name" value="Rhs_assc_core"/>
    <property type="match status" value="1"/>
</dbReference>
<evidence type="ECO:0000259" key="5">
    <source>
        <dbReference type="Pfam" id="PF25023"/>
    </source>
</evidence>
<feature type="domain" description="Teneurin-like YD-shell" evidence="5">
    <location>
        <begin position="905"/>
        <end position="1047"/>
    </location>
</feature>
<dbReference type="InterPro" id="IPR054695">
    <property type="entry name" value="Pierisin-like_dom"/>
</dbReference>
<dbReference type="Pfam" id="PF25023">
    <property type="entry name" value="TEN_YD-shell"/>
    <property type="match status" value="3"/>
</dbReference>
<dbReference type="Proteomes" id="UP000349468">
    <property type="component" value="Unassembled WGS sequence"/>
</dbReference>
<dbReference type="Pfam" id="PF05593">
    <property type="entry name" value="RHS_repeat"/>
    <property type="match status" value="2"/>
</dbReference>
<evidence type="ECO:0000313" key="6">
    <source>
        <dbReference type="EMBL" id="VVP57476.1"/>
    </source>
</evidence>
<dbReference type="InterPro" id="IPR050708">
    <property type="entry name" value="T6SS_VgrG/RHS"/>
</dbReference>
<organism evidence="6 7">
    <name type="scientific">Pseudomonas fluorescens</name>
    <dbReference type="NCBI Taxonomy" id="294"/>
    <lineage>
        <taxon>Bacteria</taxon>
        <taxon>Pseudomonadati</taxon>
        <taxon>Pseudomonadota</taxon>
        <taxon>Gammaproteobacteria</taxon>
        <taxon>Pseudomonadales</taxon>
        <taxon>Pseudomonadaceae</taxon>
        <taxon>Pseudomonas</taxon>
    </lineage>
</organism>
<dbReference type="PANTHER" id="PTHR32305">
    <property type="match status" value="1"/>
</dbReference>
<proteinExistence type="predicted"/>
<dbReference type="EMBL" id="CABVIK010000025">
    <property type="protein sequence ID" value="VVP57476.1"/>
    <property type="molecule type" value="Genomic_DNA"/>
</dbReference>
<dbReference type="PANTHER" id="PTHR32305:SF15">
    <property type="entry name" value="PROTEIN RHSA-RELATED"/>
    <property type="match status" value="1"/>
</dbReference>
<sequence>MFVPDKVLALNNAIGLLVVAAMDPERPDVEALFADFRLCLNDYDAWAESFWTGKALDIEQVFKVGHDVRLVAPKNSTTPVSSTVAACPAAGPLTLVHMFDAARFVPIGNTPVMLEPLNADGTFGKPVYDEIGPSGILEIRECERSLRYRITFFPNVSAEHVKALYASYQGVISGLEGWLRNEWTTEFEPSWAEFAEAGFIKRYGQLQQADWRGFENSLNGLWDDVKQIYALFADLQANSEKLLEYLTETELETLLEASAESIANLLLVLSDEPLMFIHLAAITSWLRMLPPQFIAEVVAQIRTGILIGFLLARFTGPAGLKLGISAKVLDKVKSERARKWLAAASLRLAELGTQSDLTTHAGVLKPLAVNVRNAPLNPAPAVPLQINLGTAPVLTVQNPVAIARDKSAAMTRLGRQEHRDDVPDQAKNPNGDSADCGLLTCTNGCPVSMVTGEELLTLDDGSLNGLLPFAFTRLYRTSAVEMDCGLGWGWSHSLAHRLELDAEQVVWTDHENRRTTFPLPGLSRPAIHNSLSRSAIYLGNKPEELIVALAGESPRFYHFENGRLTSISDAYNNRLHITRDRQDRIQRVDNGAGRSLLLRYERRHIVTVEYQSFHPADGLVDAWRTEQTLIAYRYDARHRLIEATNAAGESERYDYDDQHVILQRQLAGGASFFWEWERSGKAARCVRHWATFSQMDTRYAWDDDGAVLVKNADGSEEVYVHDDKARLVRRVEPDGAEHLNTYDDHGRLTTERSPSGAITQYRYDEIGRLIALIPPEDEPTSYEYRNGFLHARYRGKAVWKYQRNAQGDVTEAIDPDGHITHYHYDAQGRLLSIRYPDTSRHVFLWDAIGQLVEETLPDGSQRRFSYDVSGRQIARQDEHGAVTQYQWDAVGRLIQTVLPTGASRAFSYNAYGKITAERDELGRGTRFEYDDDLHLVSRRINPDGTQLRYRYDNARLLLTEIENESGERYRLDYTPGGLIRQETGFDGRRTAYAYDLNGHLLEKTEFGDDGSQLFTSYQRDTAGRLLVKNLPDGVNVEYRYDSLGRLVSVDDGHDHPLEFEYDKQNRLITEHQGWGTLRYGYDACGKLNHLRLPDNSQLDYHHAKGGALTAIDLNGTRLTSHTYKADRELQRQQGMLSSRYDYDEQGRLKAHAISQPQHPLYRRDYTYSANGNLEHIADTRHGQRSYQYDPLDRLIRVRHSRDQQPESFAHDPAGNLLMQDRPGPATLKGNRLLMQGDRHFDYDAFGNLIRERRGAAQKLVTEYRYDCQHRLIGVTLPNGNTASYRYDAFGRRIRKTVDGHITEYFWQGDNLVAESGREHYRSYVYEPGTFRPLAMLDGKGPHQACPFYYQLDHLGTPQELTDYSGDIIWAAQYTAYGRLTRLNRDTHQVLDQPLRFQGQYYDAETGLHYNRHRYYNPDLGRYLTPDPSKLAGGLNGYQYTRNPTGWVDPLGLNDCPGGDGCKRPSFGDEDPAGKVKVDEGEATLPTPKAEIDYLYRGDLRRPDEIFDTGFLSLGKSTDLLLHIWDNRNPPSNFVSTSTDREVGIDFGTRYRTTKGYLYTLKKIYGHDVNKELHPDDIPYSYESEIAIPNGIESKNILGATPLKKDGSYVGYSIPNPSRNLKNDN</sequence>